<dbReference type="GO" id="GO:0004252">
    <property type="term" value="F:serine-type endopeptidase activity"/>
    <property type="evidence" value="ECO:0007669"/>
    <property type="project" value="InterPro"/>
</dbReference>
<dbReference type="OrthoDB" id="1896086at2759"/>
<dbReference type="SUPFAM" id="SSF52743">
    <property type="entry name" value="Subtilisin-like"/>
    <property type="match status" value="1"/>
</dbReference>
<dbReference type="EMBL" id="GG657467">
    <property type="protein sequence ID" value="OAT12364.1"/>
    <property type="molecule type" value="Genomic_DNA"/>
</dbReference>
<evidence type="ECO:0000256" key="1">
    <source>
        <dbReference type="ARBA" id="ARBA00022729"/>
    </source>
</evidence>
<feature type="compositionally biased region" description="Polar residues" evidence="3">
    <location>
        <begin position="189"/>
        <end position="218"/>
    </location>
</feature>
<evidence type="ECO:0000313" key="4">
    <source>
        <dbReference type="EMBL" id="OAT12364.1"/>
    </source>
</evidence>
<dbReference type="AlphaFoldDB" id="A0A179UWD4"/>
<dbReference type="InterPro" id="IPR036852">
    <property type="entry name" value="Peptidase_S8/S53_dom_sf"/>
</dbReference>
<accession>A0A179UWD4</accession>
<dbReference type="VEuPathDB" id="FungiDB:BDBG_07714"/>
<keyword evidence="1" id="KW-0732">Signal</keyword>
<name>A0A179UWD4_BLAGS</name>
<protein>
    <recommendedName>
        <fullName evidence="6">Peptidase S8/S53 domain-containing protein</fullName>
    </recommendedName>
</protein>
<reference evidence="5" key="1">
    <citation type="journal article" date="2015" name="PLoS Genet.">
        <title>The dynamic genome and transcriptome of the human fungal pathogen Blastomyces and close relative Emmonsia.</title>
        <authorList>
            <person name="Munoz J.F."/>
            <person name="Gauthier G.M."/>
            <person name="Desjardins C.A."/>
            <person name="Gallo J.E."/>
            <person name="Holder J."/>
            <person name="Sullivan T.D."/>
            <person name="Marty A.J."/>
            <person name="Carmen J.C."/>
            <person name="Chen Z."/>
            <person name="Ding L."/>
            <person name="Gujja S."/>
            <person name="Magrini V."/>
            <person name="Misas E."/>
            <person name="Mitreva M."/>
            <person name="Priest M."/>
            <person name="Saif S."/>
            <person name="Whiston E.A."/>
            <person name="Young S."/>
            <person name="Zeng Q."/>
            <person name="Goldman W.E."/>
            <person name="Mardis E.R."/>
            <person name="Taylor J.W."/>
            <person name="McEwen J.G."/>
            <person name="Clay O.K."/>
            <person name="Klein B.S."/>
            <person name="Cuomo C.A."/>
        </authorList>
    </citation>
    <scope>NUCLEOTIDE SEQUENCE [LARGE SCALE GENOMIC DNA]</scope>
    <source>
        <strain evidence="5">SLH14081</strain>
    </source>
</reference>
<evidence type="ECO:0000256" key="3">
    <source>
        <dbReference type="SAM" id="MobiDB-lite"/>
    </source>
</evidence>
<feature type="region of interest" description="Disordered" evidence="3">
    <location>
        <begin position="361"/>
        <end position="386"/>
    </location>
</feature>
<evidence type="ECO:0000256" key="2">
    <source>
        <dbReference type="ARBA" id="ARBA00023145"/>
    </source>
</evidence>
<dbReference type="GO" id="GO:0006508">
    <property type="term" value="P:proteolysis"/>
    <property type="evidence" value="ECO:0007669"/>
    <property type="project" value="InterPro"/>
</dbReference>
<evidence type="ECO:0000313" key="5">
    <source>
        <dbReference type="Proteomes" id="UP000002038"/>
    </source>
</evidence>
<dbReference type="Proteomes" id="UP000002038">
    <property type="component" value="Unassembled WGS sequence"/>
</dbReference>
<organism evidence="4 5">
    <name type="scientific">Blastomyces gilchristii (strain SLH14081)</name>
    <name type="common">Blastomyces dermatitidis</name>
    <dbReference type="NCBI Taxonomy" id="559298"/>
    <lineage>
        <taxon>Eukaryota</taxon>
        <taxon>Fungi</taxon>
        <taxon>Dikarya</taxon>
        <taxon>Ascomycota</taxon>
        <taxon>Pezizomycotina</taxon>
        <taxon>Eurotiomycetes</taxon>
        <taxon>Eurotiomycetidae</taxon>
        <taxon>Onygenales</taxon>
        <taxon>Ajellomycetaceae</taxon>
        <taxon>Blastomyces</taxon>
    </lineage>
</organism>
<keyword evidence="2" id="KW-0865">Zymogen</keyword>
<gene>
    <name evidence="4" type="ORF">BDBG_07714</name>
</gene>
<dbReference type="RefSeq" id="XP_031580345.1">
    <property type="nucleotide sequence ID" value="XM_031723220.1"/>
</dbReference>
<feature type="compositionally biased region" description="Polar residues" evidence="3">
    <location>
        <begin position="136"/>
        <end position="145"/>
    </location>
</feature>
<keyword evidence="5" id="KW-1185">Reference proteome</keyword>
<dbReference type="GeneID" id="8502296"/>
<dbReference type="KEGG" id="bgh:BDBG_07714"/>
<feature type="region of interest" description="Disordered" evidence="3">
    <location>
        <begin position="134"/>
        <end position="238"/>
    </location>
</feature>
<feature type="compositionally biased region" description="Low complexity" evidence="3">
    <location>
        <begin position="219"/>
        <end position="233"/>
    </location>
</feature>
<evidence type="ECO:0008006" key="6">
    <source>
        <dbReference type="Google" id="ProtNLM"/>
    </source>
</evidence>
<feature type="compositionally biased region" description="Polar residues" evidence="3">
    <location>
        <begin position="160"/>
        <end position="170"/>
    </location>
</feature>
<proteinExistence type="predicted"/>
<dbReference type="Gene3D" id="3.40.50.200">
    <property type="entry name" value="Peptidase S8/S53 domain"/>
    <property type="match status" value="2"/>
</dbReference>
<sequence length="876" mass="94787">MGCHHAGKSFSTKCPKSLKFRYSFTSRQFREGWVASNIMRTYKSIHLNRHPGMKARTPRLKVASAAGLATTPDGQYNLCGLGQPSIVQSPNQGPGTNAQVGTICCGFGCCPSRSHTCNVNFSCTVPNGEVIPPAAPNSTSQLTHKPTTHHPSIPPPGKATTKTVVSSVKQPSRRSSDQPQHTLGLLTESFESTTGTHSNQPTQRSQSAINPTSPYISQTTDESSEIPTSTTTEDGSFLPSSLGAVVLVDTRTATLPLVTSTTTFITVDHTFTLTPPSHTGQAVETLVIDGTSTATLPRISKTMTLTTLGLTLTLAPPSLTKTDLPLSRTASITGSSSTLSLTSSRVTEGRALTTESQIITPRPNISSTNTVSNPQFPTTTASQTSDVVGHQPLPIYDEWPSDAVIVTICIRFGSINIKGWKLNLPSGIYPHGRPPSPNIKLPPGINFQGELPPWPKFTVGAKGFQLSLTSPNLLNVRPGQPHYAQPPHRCSISPTTATLSCTPTPTGKDRRQDETRIRTLDTISMGINFWRVYLTPSQVQHVKGIPNYVIGGFDVGSQMSFCSARSLPNWDRPYIFDKSARKDIPVYIVDTGAQIDHPVRMHTRRGLYAQKFNNVVTGINQGDRAATRAEFIYAYEDHDHAENLDPRDDAGMPRNGICPPARTRIPHGTTMLGAVMGAKLGIAKKIKPYIVRTPRRDPRGSNPMAEDYVLGYQRSVTAIRTVERYISVAGAGNVPSSIIKGWPSLFGANVSTLTEDELQGWLDIPQILVVGAVETVEGKISSNSGWDKRRHIPDVHAPGVDIIVADGNKGEWARNAHYKQSDGTSLAIDSRMPFSAATAYTAGLAAHFLKLHEVGRLKPISPGIQLDMRRGLKDYI</sequence>